<evidence type="ECO:0008006" key="4">
    <source>
        <dbReference type="Google" id="ProtNLM"/>
    </source>
</evidence>
<keyword evidence="1" id="KW-0812">Transmembrane</keyword>
<feature type="transmembrane region" description="Helical" evidence="1">
    <location>
        <begin position="51"/>
        <end position="74"/>
    </location>
</feature>
<evidence type="ECO:0000256" key="1">
    <source>
        <dbReference type="SAM" id="Phobius"/>
    </source>
</evidence>
<comment type="caution">
    <text evidence="2">The sequence shown here is derived from an EMBL/GenBank/DDBJ whole genome shotgun (WGS) entry which is preliminary data.</text>
</comment>
<sequence length="183" mass="20491">MSFVNRMYSLRNISLAFMVNSFLLSCFYSLYVLNWMGHTLSCGQASDLPLYIAATSTVVNGILFPFFTVIFCIITKTKRYNRAFTVIFLLCSCACLLYAIMTSSAMFINLYFKFNPSCFLGETKVDVIYMSMIAIYNVISSLVLLLISIFSLDSTQHSEDRGEGVFADVTNPNHGKESGIVAL</sequence>
<feature type="transmembrane region" description="Helical" evidence="1">
    <location>
        <begin position="86"/>
        <end position="108"/>
    </location>
</feature>
<proteinExistence type="predicted"/>
<keyword evidence="3" id="KW-1185">Reference proteome</keyword>
<feature type="transmembrane region" description="Helical" evidence="1">
    <location>
        <begin position="12"/>
        <end position="31"/>
    </location>
</feature>
<dbReference type="EMBL" id="JAVFWL010000002">
    <property type="protein sequence ID" value="KAK6732826.1"/>
    <property type="molecule type" value="Genomic_DNA"/>
</dbReference>
<organism evidence="2 3">
    <name type="scientific">Necator americanus</name>
    <name type="common">Human hookworm</name>
    <dbReference type="NCBI Taxonomy" id="51031"/>
    <lineage>
        <taxon>Eukaryota</taxon>
        <taxon>Metazoa</taxon>
        <taxon>Ecdysozoa</taxon>
        <taxon>Nematoda</taxon>
        <taxon>Chromadorea</taxon>
        <taxon>Rhabditida</taxon>
        <taxon>Rhabditina</taxon>
        <taxon>Rhabditomorpha</taxon>
        <taxon>Strongyloidea</taxon>
        <taxon>Ancylostomatidae</taxon>
        <taxon>Bunostominae</taxon>
        <taxon>Necator</taxon>
    </lineage>
</organism>
<keyword evidence="1" id="KW-1133">Transmembrane helix</keyword>
<dbReference type="Proteomes" id="UP001303046">
    <property type="component" value="Unassembled WGS sequence"/>
</dbReference>
<name>A0ABR1C487_NECAM</name>
<evidence type="ECO:0000313" key="3">
    <source>
        <dbReference type="Proteomes" id="UP001303046"/>
    </source>
</evidence>
<dbReference type="PROSITE" id="PS51257">
    <property type="entry name" value="PROKAR_LIPOPROTEIN"/>
    <property type="match status" value="1"/>
</dbReference>
<reference evidence="2 3" key="1">
    <citation type="submission" date="2023-08" db="EMBL/GenBank/DDBJ databases">
        <title>A Necator americanus chromosomal reference genome.</title>
        <authorList>
            <person name="Ilik V."/>
            <person name="Petrzelkova K.J."/>
            <person name="Pardy F."/>
            <person name="Fuh T."/>
            <person name="Niatou-Singa F.S."/>
            <person name="Gouil Q."/>
            <person name="Baker L."/>
            <person name="Ritchie M.E."/>
            <person name="Jex A.R."/>
            <person name="Gazzola D."/>
            <person name="Li H."/>
            <person name="Toshio Fujiwara R."/>
            <person name="Zhan B."/>
            <person name="Aroian R.V."/>
            <person name="Pafco B."/>
            <person name="Schwarz E.M."/>
        </authorList>
    </citation>
    <scope>NUCLEOTIDE SEQUENCE [LARGE SCALE GENOMIC DNA]</scope>
    <source>
        <strain evidence="2 3">Aroian</strain>
        <tissue evidence="2">Whole animal</tissue>
    </source>
</reference>
<accession>A0ABR1C487</accession>
<gene>
    <name evidence="2" type="primary">Necator_chrII.g4706</name>
    <name evidence="2" type="ORF">RB195_016914</name>
</gene>
<evidence type="ECO:0000313" key="2">
    <source>
        <dbReference type="EMBL" id="KAK6732826.1"/>
    </source>
</evidence>
<keyword evidence="1" id="KW-0472">Membrane</keyword>
<protein>
    <recommendedName>
        <fullName evidence="4">G-protein coupled receptors family 1 profile domain-containing protein</fullName>
    </recommendedName>
</protein>
<feature type="transmembrane region" description="Helical" evidence="1">
    <location>
        <begin position="128"/>
        <end position="152"/>
    </location>
</feature>